<organism evidence="1 2">
    <name type="scientific">Agrobacterium tumefaciens</name>
    <dbReference type="NCBI Taxonomy" id="358"/>
    <lineage>
        <taxon>Bacteria</taxon>
        <taxon>Pseudomonadati</taxon>
        <taxon>Pseudomonadota</taxon>
        <taxon>Alphaproteobacteria</taxon>
        <taxon>Hyphomicrobiales</taxon>
        <taxon>Rhizobiaceae</taxon>
        <taxon>Rhizobium/Agrobacterium group</taxon>
        <taxon>Agrobacterium</taxon>
        <taxon>Agrobacterium tumefaciens complex</taxon>
    </lineage>
</organism>
<dbReference type="AlphaFoldDB" id="A0A176WX66"/>
<dbReference type="EMBL" id="LXPS01000039">
    <property type="protein sequence ID" value="OAE37568.1"/>
    <property type="molecule type" value="Genomic_DNA"/>
</dbReference>
<sequence length="72" mass="8429">MLYALHNGMRYFAQGGQPLRPMPDIPAVWPNTYPFELTWCFVEILQQRISEYPSLQALDDAAWQRKIEKTVS</sequence>
<evidence type="ECO:0000313" key="2">
    <source>
        <dbReference type="Proteomes" id="UP000077098"/>
    </source>
</evidence>
<protein>
    <submittedName>
        <fullName evidence="1">Uncharacterized protein</fullName>
    </submittedName>
</protein>
<accession>A0A176WX66</accession>
<gene>
    <name evidence="1" type="ORF">A7J57_08275</name>
</gene>
<comment type="caution">
    <text evidence="1">The sequence shown here is derived from an EMBL/GenBank/DDBJ whole genome shotgun (WGS) entry which is preliminary data.</text>
</comment>
<reference evidence="1 2" key="1">
    <citation type="submission" date="2016-05" db="EMBL/GenBank/DDBJ databases">
        <authorList>
            <person name="Lavstsen T."/>
            <person name="Jespersen J.S."/>
        </authorList>
    </citation>
    <scope>NUCLEOTIDE SEQUENCE [LARGE SCALE GENOMIC DNA]</scope>
    <source>
        <strain evidence="1 2">KCJ1736</strain>
    </source>
</reference>
<dbReference type="Proteomes" id="UP000077098">
    <property type="component" value="Unassembled WGS sequence"/>
</dbReference>
<evidence type="ECO:0000313" key="1">
    <source>
        <dbReference type="EMBL" id="OAE37568.1"/>
    </source>
</evidence>
<name>A0A176WX66_AGRTU</name>
<proteinExistence type="predicted"/>